<evidence type="ECO:0000256" key="5">
    <source>
        <dbReference type="ARBA" id="ARBA00022946"/>
    </source>
</evidence>
<evidence type="ECO:0000256" key="4">
    <source>
        <dbReference type="ARBA" id="ARBA00022801"/>
    </source>
</evidence>
<keyword evidence="4" id="KW-0378">Hydrolase</keyword>
<dbReference type="EMBL" id="LHXV01000025">
    <property type="protein sequence ID" value="KXB01126.1"/>
    <property type="molecule type" value="Genomic_DNA"/>
</dbReference>
<dbReference type="GO" id="GO:0008233">
    <property type="term" value="F:peptidase activity"/>
    <property type="evidence" value="ECO:0007669"/>
    <property type="project" value="UniProtKB-KW"/>
</dbReference>
<sequence length="397" mass="43278">MEQPVAKLECLACEHRDYRMTSRPVGDLVTNACPKCGGDMTVMSRGKLPSKFELIMNLVNERFYISDFVAASGNLRFIVESENRKEAFSDLIEDLRGEGYIAKLREDEGELVLLVHKSPKVGESNILINLLLFVATIGTTFGVAGYWFLYDGNILNAALFSSALLGVLGTHELGHKFSCYRNKVDATWPYFIPLPHPLLGTLGAVIKNKGPIPSKEALTELGASGPLFGIVLAVPVAIVGLVLSQPTGGEEFVFGESLAELHLPTPLLYALFELSIFGSIPKAPALHPFAWVGFIVILVTWLNLLPAGSLDGGHVLRSLMSQEKHYALSRIVGILLLLAGLLWAGFLIFGLFVLFVVGRPHPGALDDATELEKNHKILAIVTLLVFVLCIPIPLWVI</sequence>
<evidence type="ECO:0000256" key="2">
    <source>
        <dbReference type="ARBA" id="ARBA00022670"/>
    </source>
</evidence>
<protein>
    <recommendedName>
        <fullName evidence="9">Peptidase M50 domain-containing protein</fullName>
    </recommendedName>
</protein>
<gene>
    <name evidence="10" type="ORF">AKJ41_02660</name>
</gene>
<dbReference type="GO" id="GO:0016020">
    <property type="term" value="C:membrane"/>
    <property type="evidence" value="ECO:0007669"/>
    <property type="project" value="UniProtKB-SubCell"/>
</dbReference>
<keyword evidence="11" id="KW-1185">Reference proteome</keyword>
<dbReference type="AlphaFoldDB" id="A0A133V3Z1"/>
<feature type="transmembrane region" description="Helical" evidence="8">
    <location>
        <begin position="226"/>
        <end position="244"/>
    </location>
</feature>
<keyword evidence="6 8" id="KW-1133">Transmembrane helix</keyword>
<reference evidence="10 11" key="1">
    <citation type="journal article" date="2016" name="Sci. Rep.">
        <title>Metabolic traits of an uncultured archaeal lineage -MSBL1- from brine pools of the Red Sea.</title>
        <authorList>
            <person name="Mwirichia R."/>
            <person name="Alam I."/>
            <person name="Rashid M."/>
            <person name="Vinu M."/>
            <person name="Ba-Alawi W."/>
            <person name="Anthony Kamau A."/>
            <person name="Kamanda Ngugi D."/>
            <person name="Goker M."/>
            <person name="Klenk H.P."/>
            <person name="Bajic V."/>
            <person name="Stingl U."/>
        </authorList>
    </citation>
    <scope>NUCLEOTIDE SEQUENCE [LARGE SCALE GENOMIC DNA]</scope>
    <source>
        <strain evidence="10">SCGC-AAA259O05</strain>
    </source>
</reference>
<evidence type="ECO:0000313" key="11">
    <source>
        <dbReference type="Proteomes" id="UP000070344"/>
    </source>
</evidence>
<evidence type="ECO:0000256" key="6">
    <source>
        <dbReference type="ARBA" id="ARBA00022989"/>
    </source>
</evidence>
<keyword evidence="2" id="KW-0645">Protease</keyword>
<dbReference type="InterPro" id="IPR044838">
    <property type="entry name" value="EGY1-like"/>
</dbReference>
<keyword evidence="5" id="KW-0809">Transit peptide</keyword>
<feature type="transmembrane region" description="Helical" evidence="8">
    <location>
        <begin position="186"/>
        <end position="206"/>
    </location>
</feature>
<dbReference type="PANTHER" id="PTHR31412:SF0">
    <property type="entry name" value="ZINC METALLOPROTEASE EGY1, CHLOROPLASTIC-RELATED"/>
    <property type="match status" value="1"/>
</dbReference>
<evidence type="ECO:0000256" key="7">
    <source>
        <dbReference type="ARBA" id="ARBA00023136"/>
    </source>
</evidence>
<feature type="transmembrane region" description="Helical" evidence="8">
    <location>
        <begin position="377"/>
        <end position="396"/>
    </location>
</feature>
<feature type="transmembrane region" description="Helical" evidence="8">
    <location>
        <begin position="331"/>
        <end position="357"/>
    </location>
</feature>
<dbReference type="InterPro" id="IPR008915">
    <property type="entry name" value="Peptidase_M50"/>
</dbReference>
<dbReference type="CDD" id="cd06160">
    <property type="entry name" value="S2P-M50_like_2"/>
    <property type="match status" value="1"/>
</dbReference>
<evidence type="ECO:0000313" key="10">
    <source>
        <dbReference type="EMBL" id="KXB01126.1"/>
    </source>
</evidence>
<feature type="transmembrane region" description="Helical" evidence="8">
    <location>
        <begin position="126"/>
        <end position="148"/>
    </location>
</feature>
<evidence type="ECO:0000256" key="3">
    <source>
        <dbReference type="ARBA" id="ARBA00022692"/>
    </source>
</evidence>
<comment type="caution">
    <text evidence="10">The sequence shown here is derived from an EMBL/GenBank/DDBJ whole genome shotgun (WGS) entry which is preliminary data.</text>
</comment>
<evidence type="ECO:0000256" key="8">
    <source>
        <dbReference type="SAM" id="Phobius"/>
    </source>
</evidence>
<proteinExistence type="predicted"/>
<feature type="transmembrane region" description="Helical" evidence="8">
    <location>
        <begin position="289"/>
        <end position="310"/>
    </location>
</feature>
<evidence type="ECO:0000256" key="1">
    <source>
        <dbReference type="ARBA" id="ARBA00004141"/>
    </source>
</evidence>
<dbReference type="Pfam" id="PF02163">
    <property type="entry name" value="Peptidase_M50"/>
    <property type="match status" value="1"/>
</dbReference>
<comment type="subcellular location">
    <subcellularLocation>
        <location evidence="1">Membrane</location>
        <topology evidence="1">Multi-pass membrane protein</topology>
    </subcellularLocation>
</comment>
<accession>A0A133V3Z1</accession>
<organism evidence="10 11">
    <name type="scientific">candidate division MSBL1 archaeon SCGC-AAA259O05</name>
    <dbReference type="NCBI Taxonomy" id="1698271"/>
    <lineage>
        <taxon>Archaea</taxon>
        <taxon>Methanobacteriati</taxon>
        <taxon>Methanobacteriota</taxon>
        <taxon>candidate division MSBL1</taxon>
    </lineage>
</organism>
<dbReference type="GO" id="GO:0006508">
    <property type="term" value="P:proteolysis"/>
    <property type="evidence" value="ECO:0007669"/>
    <property type="project" value="UniProtKB-KW"/>
</dbReference>
<dbReference type="PANTHER" id="PTHR31412">
    <property type="entry name" value="ZINC METALLOPROTEASE EGY1"/>
    <property type="match status" value="1"/>
</dbReference>
<feature type="domain" description="Peptidase M50" evidence="9">
    <location>
        <begin position="160"/>
        <end position="336"/>
    </location>
</feature>
<keyword evidence="7 8" id="KW-0472">Membrane</keyword>
<name>A0A133V3Z1_9EURY</name>
<evidence type="ECO:0000259" key="9">
    <source>
        <dbReference type="Pfam" id="PF02163"/>
    </source>
</evidence>
<keyword evidence="3 8" id="KW-0812">Transmembrane</keyword>
<dbReference type="Proteomes" id="UP000070344">
    <property type="component" value="Unassembled WGS sequence"/>
</dbReference>